<organism evidence="4 5">
    <name type="scientific">Ramlibacter algicola</name>
    <dbReference type="NCBI Taxonomy" id="2795217"/>
    <lineage>
        <taxon>Bacteria</taxon>
        <taxon>Pseudomonadati</taxon>
        <taxon>Pseudomonadota</taxon>
        <taxon>Betaproteobacteria</taxon>
        <taxon>Burkholderiales</taxon>
        <taxon>Comamonadaceae</taxon>
        <taxon>Ramlibacter</taxon>
    </lineage>
</organism>
<comment type="caution">
    <text evidence="4">The sequence shown here is derived from an EMBL/GenBank/DDBJ whole genome shotgun (WGS) entry which is preliminary data.</text>
</comment>
<dbReference type="EMBL" id="JAEDAO010000001">
    <property type="protein sequence ID" value="MBK0391670.1"/>
    <property type="molecule type" value="Genomic_DNA"/>
</dbReference>
<keyword evidence="5" id="KW-1185">Reference proteome</keyword>
<dbReference type="SUPFAM" id="SSF53756">
    <property type="entry name" value="UDP-Glycosyltransferase/glycogen phosphorylase"/>
    <property type="match status" value="1"/>
</dbReference>
<evidence type="ECO:0000256" key="1">
    <source>
        <dbReference type="ARBA" id="ARBA00022676"/>
    </source>
</evidence>
<reference evidence="4" key="1">
    <citation type="submission" date="2020-12" db="EMBL/GenBank/DDBJ databases">
        <title>Ramlibacter sp. nov., isolated from a freshwater alga, Cryptomonas.</title>
        <authorList>
            <person name="Kim H.M."/>
            <person name="Jeon C.O."/>
        </authorList>
    </citation>
    <scope>NUCLEOTIDE SEQUENCE</scope>
    <source>
        <strain evidence="4">CrO1</strain>
    </source>
</reference>
<proteinExistence type="predicted"/>
<dbReference type="Gene3D" id="3.40.50.2000">
    <property type="entry name" value="Glycogen Phosphorylase B"/>
    <property type="match status" value="2"/>
</dbReference>
<sequence length="385" mass="41370">MSVELRGTPNDLADRGSVALYVPALDRGGAETVMLRLAAGFARRGIKTWLVVHDKSGALLQEAPGEVRVVDLQVSPGCTLLSANTGAIRPLAAFLRKQHPDVLMTPFPHANLVALAARRLAGASTRVVVSEHSPLDRALSGHRRWRRVVLQSLIGRAYPRASAIVAVSEGVKRSLVALGVPGERIDILPNPVLPEQFWGMAAEPVEHPWFQDRSRPVVIGVGRLEPVKDFATLLRAFARIRNATGSRLVLVGDGRERAALEALAVELEIADDVWLAGFQAKPAAFVAKSRVLVSSSRFEGAPLVVIEALACGCPVVATMNPGAIEMLEDGRYGRLVPIGDPDAMAAAIRDVLQQPPDPAPGRQHAARFTVQHSVDRYLALFDGLC</sequence>
<protein>
    <submittedName>
        <fullName evidence="4">Glycosyltransferase</fullName>
    </submittedName>
</protein>
<accession>A0A934PWB1</accession>
<evidence type="ECO:0000259" key="3">
    <source>
        <dbReference type="Pfam" id="PF13439"/>
    </source>
</evidence>
<feature type="domain" description="Glycosyltransferase subfamily 4-like N-terminal" evidence="3">
    <location>
        <begin position="28"/>
        <end position="192"/>
    </location>
</feature>
<dbReference type="PANTHER" id="PTHR12526:SF510">
    <property type="entry name" value="D-INOSITOL 3-PHOSPHATE GLYCOSYLTRANSFERASE"/>
    <property type="match status" value="1"/>
</dbReference>
<dbReference type="Pfam" id="PF13439">
    <property type="entry name" value="Glyco_transf_4"/>
    <property type="match status" value="1"/>
</dbReference>
<keyword evidence="1" id="KW-0328">Glycosyltransferase</keyword>
<dbReference type="Proteomes" id="UP000617041">
    <property type="component" value="Unassembled WGS sequence"/>
</dbReference>
<dbReference type="CDD" id="cd03811">
    <property type="entry name" value="GT4_GT28_WabH-like"/>
    <property type="match status" value="1"/>
</dbReference>
<keyword evidence="2" id="KW-0808">Transferase</keyword>
<dbReference type="PANTHER" id="PTHR12526">
    <property type="entry name" value="GLYCOSYLTRANSFERASE"/>
    <property type="match status" value="1"/>
</dbReference>
<evidence type="ECO:0000256" key="2">
    <source>
        <dbReference type="ARBA" id="ARBA00022679"/>
    </source>
</evidence>
<dbReference type="GO" id="GO:0016757">
    <property type="term" value="F:glycosyltransferase activity"/>
    <property type="evidence" value="ECO:0007669"/>
    <property type="project" value="UniProtKB-KW"/>
</dbReference>
<evidence type="ECO:0000313" key="5">
    <source>
        <dbReference type="Proteomes" id="UP000617041"/>
    </source>
</evidence>
<evidence type="ECO:0000313" key="4">
    <source>
        <dbReference type="EMBL" id="MBK0391670.1"/>
    </source>
</evidence>
<gene>
    <name evidence="4" type="ORF">I8E28_03625</name>
</gene>
<name>A0A934PWB1_9BURK</name>
<dbReference type="InterPro" id="IPR028098">
    <property type="entry name" value="Glyco_trans_4-like_N"/>
</dbReference>
<dbReference type="RefSeq" id="WP_200786472.1">
    <property type="nucleotide sequence ID" value="NZ_JAEDAO010000001.1"/>
</dbReference>
<dbReference type="Pfam" id="PF13692">
    <property type="entry name" value="Glyco_trans_1_4"/>
    <property type="match status" value="1"/>
</dbReference>
<dbReference type="AlphaFoldDB" id="A0A934PWB1"/>